<sequence length="112" mass="12426">MKLEYRCPSCKATNYYTPVIATRGDLHMKIGDNFDANCRSCNSKEKVHINKITAVQNKKLILIGAAIGLITAVILWSIFGAIGTVALGIPILFMTVESSATNSFNKYMIRRR</sequence>
<proteinExistence type="predicted"/>
<evidence type="ECO:0000313" key="2">
    <source>
        <dbReference type="EMBL" id="SFW57119.1"/>
    </source>
</evidence>
<protein>
    <submittedName>
        <fullName evidence="2">Uncharacterized protein</fullName>
    </submittedName>
</protein>
<keyword evidence="1" id="KW-1133">Transmembrane helix</keyword>
<dbReference type="RefSeq" id="WP_072304180.1">
    <property type="nucleotide sequence ID" value="NZ_FPIY01000003.1"/>
</dbReference>
<dbReference type="AlphaFoldDB" id="A0A1K1QB33"/>
<dbReference type="STRING" id="76595.SAMN05660313_02554"/>
<dbReference type="EMBL" id="FPIY01000003">
    <property type="protein sequence ID" value="SFW57119.1"/>
    <property type="molecule type" value="Genomic_DNA"/>
</dbReference>
<feature type="transmembrane region" description="Helical" evidence="1">
    <location>
        <begin position="85"/>
        <end position="104"/>
    </location>
</feature>
<keyword evidence="1" id="KW-0812">Transmembrane</keyword>
<reference evidence="3" key="1">
    <citation type="submission" date="2016-11" db="EMBL/GenBank/DDBJ databases">
        <authorList>
            <person name="Varghese N."/>
            <person name="Submissions S."/>
        </authorList>
    </citation>
    <scope>NUCLEOTIDE SEQUENCE [LARGE SCALE GENOMIC DNA]</scope>
    <source>
        <strain evidence="3">DSM 24786</strain>
    </source>
</reference>
<evidence type="ECO:0000313" key="3">
    <source>
        <dbReference type="Proteomes" id="UP000183257"/>
    </source>
</evidence>
<evidence type="ECO:0000256" key="1">
    <source>
        <dbReference type="SAM" id="Phobius"/>
    </source>
</evidence>
<keyword evidence="3" id="KW-1185">Reference proteome</keyword>
<name>A0A1K1QB33_9FLAO</name>
<dbReference type="Proteomes" id="UP000183257">
    <property type="component" value="Unassembled WGS sequence"/>
</dbReference>
<accession>A0A1K1QB33</accession>
<feature type="transmembrane region" description="Helical" evidence="1">
    <location>
        <begin position="60"/>
        <end position="79"/>
    </location>
</feature>
<keyword evidence="1" id="KW-0472">Membrane</keyword>
<organism evidence="2 3">
    <name type="scientific">Cellulophaga fucicola</name>
    <dbReference type="NCBI Taxonomy" id="76595"/>
    <lineage>
        <taxon>Bacteria</taxon>
        <taxon>Pseudomonadati</taxon>
        <taxon>Bacteroidota</taxon>
        <taxon>Flavobacteriia</taxon>
        <taxon>Flavobacteriales</taxon>
        <taxon>Flavobacteriaceae</taxon>
        <taxon>Cellulophaga</taxon>
    </lineage>
</organism>
<gene>
    <name evidence="2" type="ORF">SAMN05660313_02554</name>
</gene>
<dbReference type="OrthoDB" id="1179607at2"/>